<dbReference type="PROSITE" id="PS51900">
    <property type="entry name" value="CB"/>
    <property type="match status" value="1"/>
</dbReference>
<sequence>MSFVPLGGKYSGVYVKSLQNGDESYAIAFRDEKSKSVRKTIGRKSTGMTKSKAVAILNDTKIRIRKSEESEIEVSSKTLNELADKYFEDKGLSKKSIQKEISRYDKHIKIQEWAKNETRKITKKQLNKLVYELIEKEYAPASIQKIFALCRAIINYCLKNRYYFGRNEFSHLELPKYDNKRTRFLTQTEIGKLISRLELEGHSNSLLLTILALNTGARKETLLNIKYRDINFKTGEVKLYDFKYDEYYQGLIADTEVLKRLTELSSSYDENDYILYSENSKKKLQEVPRLLKRVLDELFNFNLEPLDLDRVYFHTFRHTFASLLVQKGISIYLVKKLLNHHTIQSTMRYAKFAPDNGLNEVKELWNHQENRNKSISYIEITKNKHILNNDNE</sequence>
<dbReference type="Pfam" id="PF00589">
    <property type="entry name" value="Phage_integrase"/>
    <property type="match status" value="1"/>
</dbReference>
<evidence type="ECO:0000259" key="6">
    <source>
        <dbReference type="PROSITE" id="PS51898"/>
    </source>
</evidence>
<dbReference type="AlphaFoldDB" id="A0AAE7BGM6"/>
<dbReference type="InterPro" id="IPR011010">
    <property type="entry name" value="DNA_brk_join_enz"/>
</dbReference>
<evidence type="ECO:0000313" key="8">
    <source>
        <dbReference type="EMBL" id="QKF77622.1"/>
    </source>
</evidence>
<keyword evidence="3 5" id="KW-0238">DNA-binding</keyword>
<dbReference type="InterPro" id="IPR050808">
    <property type="entry name" value="Phage_Integrase"/>
</dbReference>
<dbReference type="Proteomes" id="UP000503313">
    <property type="component" value="Chromosome"/>
</dbReference>
<organism evidence="8 9">
    <name type="scientific">Arcobacter defluvii</name>
    <dbReference type="NCBI Taxonomy" id="873191"/>
    <lineage>
        <taxon>Bacteria</taxon>
        <taxon>Pseudomonadati</taxon>
        <taxon>Campylobacterota</taxon>
        <taxon>Epsilonproteobacteria</taxon>
        <taxon>Campylobacterales</taxon>
        <taxon>Arcobacteraceae</taxon>
        <taxon>Arcobacter</taxon>
    </lineage>
</organism>
<evidence type="ECO:0000256" key="3">
    <source>
        <dbReference type="ARBA" id="ARBA00023125"/>
    </source>
</evidence>
<dbReference type="SUPFAM" id="SSF56349">
    <property type="entry name" value="DNA breaking-rejoining enzymes"/>
    <property type="match status" value="1"/>
</dbReference>
<feature type="domain" description="Core-binding (CB)" evidence="7">
    <location>
        <begin position="77"/>
        <end position="158"/>
    </location>
</feature>
<dbReference type="GO" id="GO:0015074">
    <property type="term" value="P:DNA integration"/>
    <property type="evidence" value="ECO:0007669"/>
    <property type="project" value="UniProtKB-KW"/>
</dbReference>
<dbReference type="RefSeq" id="WP_129010748.1">
    <property type="nucleotide sequence ID" value="NZ_CP053835.1"/>
</dbReference>
<evidence type="ECO:0000256" key="2">
    <source>
        <dbReference type="ARBA" id="ARBA00022908"/>
    </source>
</evidence>
<evidence type="ECO:0000256" key="5">
    <source>
        <dbReference type="PROSITE-ProRule" id="PRU01248"/>
    </source>
</evidence>
<evidence type="ECO:0000259" key="7">
    <source>
        <dbReference type="PROSITE" id="PS51900"/>
    </source>
</evidence>
<comment type="similarity">
    <text evidence="1">Belongs to the 'phage' integrase family.</text>
</comment>
<feature type="domain" description="Tyr recombinase" evidence="6">
    <location>
        <begin position="180"/>
        <end position="362"/>
    </location>
</feature>
<proteinExistence type="inferred from homology"/>
<dbReference type="PROSITE" id="PS51898">
    <property type="entry name" value="TYR_RECOMBINASE"/>
    <property type="match status" value="1"/>
</dbReference>
<reference evidence="8 9" key="1">
    <citation type="submission" date="2020-05" db="EMBL/GenBank/DDBJ databases">
        <title>Complete genome sequencing of Campylobacter and Arcobacter type strains.</title>
        <authorList>
            <person name="Miller W.G."/>
            <person name="Yee E."/>
        </authorList>
    </citation>
    <scope>NUCLEOTIDE SEQUENCE [LARGE SCALE GENOMIC DNA]</scope>
    <source>
        <strain evidence="8 9">LMG 25694</strain>
    </source>
</reference>
<dbReference type="PANTHER" id="PTHR30629:SF2">
    <property type="entry name" value="PROPHAGE INTEGRASE INTS-RELATED"/>
    <property type="match status" value="1"/>
</dbReference>
<dbReference type="InterPro" id="IPR010998">
    <property type="entry name" value="Integrase_recombinase_N"/>
</dbReference>
<evidence type="ECO:0000256" key="4">
    <source>
        <dbReference type="ARBA" id="ARBA00023172"/>
    </source>
</evidence>
<dbReference type="InterPro" id="IPR044068">
    <property type="entry name" value="CB"/>
</dbReference>
<dbReference type="GO" id="GO:0003677">
    <property type="term" value="F:DNA binding"/>
    <property type="evidence" value="ECO:0007669"/>
    <property type="project" value="UniProtKB-UniRule"/>
</dbReference>
<evidence type="ECO:0000256" key="1">
    <source>
        <dbReference type="ARBA" id="ARBA00008857"/>
    </source>
</evidence>
<dbReference type="PANTHER" id="PTHR30629">
    <property type="entry name" value="PROPHAGE INTEGRASE"/>
    <property type="match status" value="1"/>
</dbReference>
<name>A0AAE7BGM6_9BACT</name>
<dbReference type="KEGG" id="adz:ADFLV_1600"/>
<keyword evidence="2" id="KW-0229">DNA integration</keyword>
<dbReference type="Gene3D" id="1.10.150.130">
    <property type="match status" value="1"/>
</dbReference>
<evidence type="ECO:0000313" key="9">
    <source>
        <dbReference type="Proteomes" id="UP000503313"/>
    </source>
</evidence>
<dbReference type="InterPro" id="IPR002104">
    <property type="entry name" value="Integrase_catalytic"/>
</dbReference>
<dbReference type="CDD" id="cd00796">
    <property type="entry name" value="INT_Rci_Hp1_C"/>
    <property type="match status" value="1"/>
</dbReference>
<accession>A0AAE7BGM6</accession>
<dbReference type="Gene3D" id="1.10.443.10">
    <property type="entry name" value="Intergrase catalytic core"/>
    <property type="match status" value="1"/>
</dbReference>
<gene>
    <name evidence="8" type="ORF">ADFLV_1600</name>
</gene>
<keyword evidence="9" id="KW-1185">Reference proteome</keyword>
<dbReference type="InterPro" id="IPR013762">
    <property type="entry name" value="Integrase-like_cat_sf"/>
</dbReference>
<keyword evidence="4" id="KW-0233">DNA recombination</keyword>
<dbReference type="EMBL" id="CP053835">
    <property type="protein sequence ID" value="QKF77622.1"/>
    <property type="molecule type" value="Genomic_DNA"/>
</dbReference>
<protein>
    <submittedName>
        <fullName evidence="8">Site-specific tyrosine recombinase, phage integrase family (INT_Rci_Hp1_C domain)</fullName>
    </submittedName>
</protein>
<dbReference type="GO" id="GO:0006310">
    <property type="term" value="P:DNA recombination"/>
    <property type="evidence" value="ECO:0007669"/>
    <property type="project" value="UniProtKB-KW"/>
</dbReference>